<dbReference type="PROSITE" id="PS50925">
    <property type="entry name" value="BLUF"/>
    <property type="match status" value="1"/>
</dbReference>
<feature type="domain" description="BLUF" evidence="1">
    <location>
        <begin position="1"/>
        <end position="92"/>
    </location>
</feature>
<dbReference type="Proteomes" id="UP000308054">
    <property type="component" value="Unassembled WGS sequence"/>
</dbReference>
<evidence type="ECO:0000313" key="2">
    <source>
        <dbReference type="EMBL" id="TGY87960.1"/>
    </source>
</evidence>
<gene>
    <name evidence="2" type="ORF">E5163_13720</name>
</gene>
<dbReference type="AlphaFoldDB" id="A0A4S2GXP7"/>
<organism evidence="2 3">
    <name type="scientific">Marinicauda algicola</name>
    <dbReference type="NCBI Taxonomy" id="2029849"/>
    <lineage>
        <taxon>Bacteria</taxon>
        <taxon>Pseudomonadati</taxon>
        <taxon>Pseudomonadota</taxon>
        <taxon>Alphaproteobacteria</taxon>
        <taxon>Maricaulales</taxon>
        <taxon>Maricaulaceae</taxon>
        <taxon>Marinicauda</taxon>
    </lineage>
</organism>
<protein>
    <submittedName>
        <fullName evidence="2">BLUF domain-containing protein</fullName>
    </submittedName>
</protein>
<evidence type="ECO:0000313" key="3">
    <source>
        <dbReference type="Proteomes" id="UP000308054"/>
    </source>
</evidence>
<dbReference type="GO" id="GO:0009882">
    <property type="term" value="F:blue light photoreceptor activity"/>
    <property type="evidence" value="ECO:0007669"/>
    <property type="project" value="InterPro"/>
</dbReference>
<comment type="caution">
    <text evidence="2">The sequence shown here is derived from an EMBL/GenBank/DDBJ whole genome shotgun (WGS) entry which is preliminary data.</text>
</comment>
<evidence type="ECO:0000259" key="1">
    <source>
        <dbReference type="PROSITE" id="PS50925"/>
    </source>
</evidence>
<dbReference type="GO" id="GO:0071949">
    <property type="term" value="F:FAD binding"/>
    <property type="evidence" value="ECO:0007669"/>
    <property type="project" value="InterPro"/>
</dbReference>
<dbReference type="SUPFAM" id="SSF54975">
    <property type="entry name" value="Acylphosphatase/BLUF domain-like"/>
    <property type="match status" value="1"/>
</dbReference>
<dbReference type="RefSeq" id="WP_135996938.1">
    <property type="nucleotide sequence ID" value="NZ_CP071057.1"/>
</dbReference>
<keyword evidence="3" id="KW-1185">Reference proteome</keyword>
<sequence length="141" mass="15258">MFRIIYASQPSRGFGSLEMSELVASWRDNNSKLGVTSFLLRLDAHFLLLIEGPPRTVSALMDRIWDDARHGDVQILLTGHDSNHHSEGHALSYADLVNGHGDGAALGEITGVCEGLCSASPLLHDWLSAHANGHPALQPRA</sequence>
<accession>A0A4S2GXP7</accession>
<dbReference type="SMART" id="SM01034">
    <property type="entry name" value="BLUF"/>
    <property type="match status" value="1"/>
</dbReference>
<proteinExistence type="predicted"/>
<reference evidence="2 3" key="1">
    <citation type="journal article" date="2017" name="Int. J. Syst. Evol. Microbiol.">
        <title>Marinicauda algicola sp. nov., isolated from a marine red alga Rhodosorus marinus.</title>
        <authorList>
            <person name="Jeong S.E."/>
            <person name="Jeon S.H."/>
            <person name="Chun B.H."/>
            <person name="Kim D.W."/>
            <person name="Jeon C.O."/>
        </authorList>
    </citation>
    <scope>NUCLEOTIDE SEQUENCE [LARGE SCALE GENOMIC DNA]</scope>
    <source>
        <strain evidence="2 3">JCM 31718</strain>
    </source>
</reference>
<dbReference type="OrthoDB" id="196105at2"/>
<dbReference type="Pfam" id="PF04940">
    <property type="entry name" value="BLUF"/>
    <property type="match status" value="1"/>
</dbReference>
<dbReference type="Gene3D" id="3.30.70.100">
    <property type="match status" value="1"/>
</dbReference>
<dbReference type="InterPro" id="IPR007024">
    <property type="entry name" value="BLUF_domain"/>
</dbReference>
<dbReference type="InterPro" id="IPR036046">
    <property type="entry name" value="Acylphosphatase-like_dom_sf"/>
</dbReference>
<name>A0A4S2GXP7_9PROT</name>
<dbReference type="EMBL" id="SRXW01000004">
    <property type="protein sequence ID" value="TGY87960.1"/>
    <property type="molecule type" value="Genomic_DNA"/>
</dbReference>